<dbReference type="EMBL" id="LFYR01000779">
    <property type="protein sequence ID" value="KMZ69326.1"/>
    <property type="molecule type" value="Genomic_DNA"/>
</dbReference>
<organism evidence="1 2">
    <name type="scientific">Zostera marina</name>
    <name type="common">Eelgrass</name>
    <dbReference type="NCBI Taxonomy" id="29655"/>
    <lineage>
        <taxon>Eukaryota</taxon>
        <taxon>Viridiplantae</taxon>
        <taxon>Streptophyta</taxon>
        <taxon>Embryophyta</taxon>
        <taxon>Tracheophyta</taxon>
        <taxon>Spermatophyta</taxon>
        <taxon>Magnoliopsida</taxon>
        <taxon>Liliopsida</taxon>
        <taxon>Zosteraceae</taxon>
        <taxon>Zostera</taxon>
    </lineage>
</organism>
<accession>A0A0K9PK34</accession>
<sequence>MVIFQLAVAQKNLFLVYEIWNEFKKYYEPCVVSLHKFIWSFSKLKDLESAFNVLQLMISLFRQGSASVGIDPFGKIIKRLDIPILYKNDFSSELAMDKDNMCSMISKNEGRAEKPEINDVFHGNNLASLNMENQFDSNRSSDNIFNEAYKIDTSCDPIPSVGKATEILRLSFNTLIHTCARYHEYSLADKLIIQVHKLVFQSGNP</sequence>
<evidence type="ECO:0000313" key="2">
    <source>
        <dbReference type="Proteomes" id="UP000036987"/>
    </source>
</evidence>
<dbReference type="AlphaFoldDB" id="A0A0K9PK34"/>
<reference evidence="2" key="1">
    <citation type="journal article" date="2016" name="Nature">
        <title>The genome of the seagrass Zostera marina reveals angiosperm adaptation to the sea.</title>
        <authorList>
            <person name="Olsen J.L."/>
            <person name="Rouze P."/>
            <person name="Verhelst B."/>
            <person name="Lin Y.-C."/>
            <person name="Bayer T."/>
            <person name="Collen J."/>
            <person name="Dattolo E."/>
            <person name="De Paoli E."/>
            <person name="Dittami S."/>
            <person name="Maumus F."/>
            <person name="Michel G."/>
            <person name="Kersting A."/>
            <person name="Lauritano C."/>
            <person name="Lohaus R."/>
            <person name="Toepel M."/>
            <person name="Tonon T."/>
            <person name="Vanneste K."/>
            <person name="Amirebrahimi M."/>
            <person name="Brakel J."/>
            <person name="Bostroem C."/>
            <person name="Chovatia M."/>
            <person name="Grimwood J."/>
            <person name="Jenkins J.W."/>
            <person name="Jueterbock A."/>
            <person name="Mraz A."/>
            <person name="Stam W.T."/>
            <person name="Tice H."/>
            <person name="Bornberg-Bauer E."/>
            <person name="Green P.J."/>
            <person name="Pearson G.A."/>
            <person name="Procaccini G."/>
            <person name="Duarte C.M."/>
            <person name="Schmutz J."/>
            <person name="Reusch T.B.H."/>
            <person name="Van de Peer Y."/>
        </authorList>
    </citation>
    <scope>NUCLEOTIDE SEQUENCE [LARGE SCALE GENOMIC DNA]</scope>
    <source>
        <strain evidence="2">cv. Finnish</strain>
    </source>
</reference>
<name>A0A0K9PK34_ZOSMR</name>
<evidence type="ECO:0000313" key="1">
    <source>
        <dbReference type="EMBL" id="KMZ69326.1"/>
    </source>
</evidence>
<keyword evidence="2" id="KW-1185">Reference proteome</keyword>
<dbReference type="PANTHER" id="PTHR47859">
    <property type="entry name" value="PENTATRICOPEPTIDE REPEAT-CONTAINING PROTEIN"/>
    <property type="match status" value="1"/>
</dbReference>
<dbReference type="OrthoDB" id="119302at2759"/>
<proteinExistence type="predicted"/>
<dbReference type="STRING" id="29655.A0A0K9PK34"/>
<dbReference type="Proteomes" id="UP000036987">
    <property type="component" value="Unassembled WGS sequence"/>
</dbReference>
<dbReference type="PANTHER" id="PTHR47859:SF1">
    <property type="entry name" value="PENTATRICOPEPTIDE REPEAT-CONTAINING PROTEIN"/>
    <property type="match status" value="1"/>
</dbReference>
<gene>
    <name evidence="1" type="ORF">ZOSMA_217G00210</name>
</gene>
<comment type="caution">
    <text evidence="1">The sequence shown here is derived from an EMBL/GenBank/DDBJ whole genome shotgun (WGS) entry which is preliminary data.</text>
</comment>
<protein>
    <submittedName>
        <fullName evidence="1">Uncharacterized protein</fullName>
    </submittedName>
</protein>